<reference evidence="1" key="1">
    <citation type="submission" date="2016-07" db="EMBL/GenBank/DDBJ databases">
        <title>De novo transcriptome assembly of four accessions of the metal hyperaccumulator plant Noccaea caerulescens.</title>
        <authorList>
            <person name="Blande D."/>
            <person name="Halimaa P."/>
            <person name="Tervahauta A.I."/>
            <person name="Aarts M.G."/>
            <person name="Karenlampi S.O."/>
        </authorList>
    </citation>
    <scope>NUCLEOTIDE SEQUENCE</scope>
</reference>
<evidence type="ECO:0000313" key="1">
    <source>
        <dbReference type="EMBL" id="JAU38352.1"/>
    </source>
</evidence>
<accession>A0A1J3F754</accession>
<proteinExistence type="predicted"/>
<sequence length="438" mass="47564">MNSSYLPPLSLKPARSTYIVFFLDRSLPPVTGWLGFAEPLRSGLSLLSRTLPESPSCEPKSSHLSVSLLPALSIPSPEPPDPPVRVSQTVLHTPPVTVGKGHVVLSGSECSSPSFSLPDPATLFLKLFFRQARLPPALPKPPPKPPPDLRMCSRPPYSRISPIAAALYSKNCSAAALHSNLMSFTCLDLCFDVMLGQDLFNSGVSDKQEWFIGDVSISPVVLVVVRILATVPSWPIYGIEWAWPIKLVRLWPSSTEPKSSPNHFGAPSDSCVSLPCDLFQGPNAGMFSSPIVWESFIISPSSVGMERSLSSSSLLRERTFPPCSLSMKEFYLPDPNPVHSVNLVTVLFSCVAAHTGPEETTELILVMLRGEDWPSKSQSKVTILQQSGFAVKCLSTHSSFASFLLSNSFGVLSSLIVLMLCCNFQRGCFVPSSCNLEV</sequence>
<name>A0A1J3F754_NOCCA</name>
<protein>
    <submittedName>
        <fullName evidence="1">Uncharacterized protein</fullName>
    </submittedName>
</protein>
<gene>
    <name evidence="1" type="ORF">LC_TR5170_c3_g1_i1_g.18101</name>
</gene>
<dbReference type="AlphaFoldDB" id="A0A1J3F754"/>
<organism evidence="1">
    <name type="scientific">Noccaea caerulescens</name>
    <name type="common">Alpine penny-cress</name>
    <name type="synonym">Thlaspi caerulescens</name>
    <dbReference type="NCBI Taxonomy" id="107243"/>
    <lineage>
        <taxon>Eukaryota</taxon>
        <taxon>Viridiplantae</taxon>
        <taxon>Streptophyta</taxon>
        <taxon>Embryophyta</taxon>
        <taxon>Tracheophyta</taxon>
        <taxon>Spermatophyta</taxon>
        <taxon>Magnoliopsida</taxon>
        <taxon>eudicotyledons</taxon>
        <taxon>Gunneridae</taxon>
        <taxon>Pentapetalae</taxon>
        <taxon>rosids</taxon>
        <taxon>malvids</taxon>
        <taxon>Brassicales</taxon>
        <taxon>Brassicaceae</taxon>
        <taxon>Coluteocarpeae</taxon>
        <taxon>Noccaea</taxon>
    </lineage>
</organism>
<dbReference type="EMBL" id="GEVK01014480">
    <property type="protein sequence ID" value="JAU38352.1"/>
    <property type="molecule type" value="Transcribed_RNA"/>
</dbReference>